<dbReference type="Proteomes" id="UP000236845">
    <property type="component" value="Unassembled WGS sequence"/>
</dbReference>
<dbReference type="InterPro" id="IPR006068">
    <property type="entry name" value="ATPase_P-typ_cation-transptr_C"/>
</dbReference>
<comment type="function">
    <text evidence="1">Mediates magnesium influx to the cytosol.</text>
</comment>
<evidence type="ECO:0000256" key="15">
    <source>
        <dbReference type="ARBA" id="ARBA00023136"/>
    </source>
</evidence>
<dbReference type="Pfam" id="PF00690">
    <property type="entry name" value="Cation_ATPase_N"/>
    <property type="match status" value="1"/>
</dbReference>
<feature type="transmembrane region" description="Helical" evidence="18">
    <location>
        <begin position="801"/>
        <end position="820"/>
    </location>
</feature>
<accession>A0A2H0YQS6</accession>
<evidence type="ECO:0000256" key="12">
    <source>
        <dbReference type="ARBA" id="ARBA00022842"/>
    </source>
</evidence>
<dbReference type="AlphaFoldDB" id="A0A2H0YQS6"/>
<keyword evidence="13" id="KW-1278">Translocase</keyword>
<evidence type="ECO:0000256" key="17">
    <source>
        <dbReference type="ARBA" id="ARBA00047295"/>
    </source>
</evidence>
<evidence type="ECO:0000256" key="10">
    <source>
        <dbReference type="ARBA" id="ARBA00022741"/>
    </source>
</evidence>
<evidence type="ECO:0000256" key="4">
    <source>
        <dbReference type="ARBA" id="ARBA00012786"/>
    </source>
</evidence>
<evidence type="ECO:0000256" key="5">
    <source>
        <dbReference type="ARBA" id="ARBA00013555"/>
    </source>
</evidence>
<dbReference type="EC" id="7.2.2.14" evidence="4"/>
<evidence type="ECO:0000313" key="21">
    <source>
        <dbReference type="Proteomes" id="UP000236845"/>
    </source>
</evidence>
<dbReference type="SUPFAM" id="SSF81653">
    <property type="entry name" value="Calcium ATPase, transduction domain A"/>
    <property type="match status" value="1"/>
</dbReference>
<evidence type="ECO:0000256" key="9">
    <source>
        <dbReference type="ARBA" id="ARBA00022692"/>
    </source>
</evidence>
<keyword evidence="12" id="KW-0460">Magnesium</keyword>
<evidence type="ECO:0000256" key="14">
    <source>
        <dbReference type="ARBA" id="ARBA00022989"/>
    </source>
</evidence>
<dbReference type="InterPro" id="IPR023298">
    <property type="entry name" value="ATPase_P-typ_TM_dom_sf"/>
</dbReference>
<dbReference type="SFLD" id="SFLDG00002">
    <property type="entry name" value="C1.7:_P-type_atpase_like"/>
    <property type="match status" value="1"/>
</dbReference>
<dbReference type="InterPro" id="IPR023214">
    <property type="entry name" value="HAD_sf"/>
</dbReference>
<evidence type="ECO:0000256" key="1">
    <source>
        <dbReference type="ARBA" id="ARBA00003954"/>
    </source>
</evidence>
<dbReference type="InterPro" id="IPR023299">
    <property type="entry name" value="ATPase_P-typ_cyto_dom_N"/>
</dbReference>
<dbReference type="PANTHER" id="PTHR42861">
    <property type="entry name" value="CALCIUM-TRANSPORTING ATPASE"/>
    <property type="match status" value="1"/>
</dbReference>
<feature type="transmembrane region" description="Helical" evidence="18">
    <location>
        <begin position="708"/>
        <end position="730"/>
    </location>
</feature>
<evidence type="ECO:0000256" key="3">
    <source>
        <dbReference type="ARBA" id="ARBA00008746"/>
    </source>
</evidence>
<dbReference type="Pfam" id="PF13246">
    <property type="entry name" value="Cation_ATPase"/>
    <property type="match status" value="1"/>
</dbReference>
<feature type="transmembrane region" description="Helical" evidence="18">
    <location>
        <begin position="772"/>
        <end position="789"/>
    </location>
</feature>
<dbReference type="GO" id="GO:0005886">
    <property type="term" value="C:plasma membrane"/>
    <property type="evidence" value="ECO:0007669"/>
    <property type="project" value="UniProtKB-SubCell"/>
</dbReference>
<keyword evidence="15 18" id="KW-0472">Membrane</keyword>
<feature type="transmembrane region" description="Helical" evidence="18">
    <location>
        <begin position="263"/>
        <end position="286"/>
    </location>
</feature>
<keyword evidence="8" id="KW-0597">Phosphoprotein</keyword>
<comment type="caution">
    <text evidence="20">The sequence shown here is derived from an EMBL/GenBank/DDBJ whole genome shotgun (WGS) entry which is preliminary data.</text>
</comment>
<dbReference type="Gene3D" id="2.70.150.10">
    <property type="entry name" value="Calcium-transporting ATPase, cytoplasmic transduction domain A"/>
    <property type="match status" value="1"/>
</dbReference>
<dbReference type="SMART" id="SM00831">
    <property type="entry name" value="Cation_ATPase_N"/>
    <property type="match status" value="1"/>
</dbReference>
<dbReference type="PRINTS" id="PR01836">
    <property type="entry name" value="MGATPASE"/>
</dbReference>
<protein>
    <recommendedName>
        <fullName evidence="5">Magnesium-transporting ATPase, P-type 1</fullName>
        <ecNumber evidence="4">7.2.2.14</ecNumber>
    </recommendedName>
    <alternativeName>
        <fullName evidence="16">Mg(2+) transport ATPase, P-type 1</fullName>
    </alternativeName>
</protein>
<comment type="subcellular location">
    <subcellularLocation>
        <location evidence="2">Cell inner membrane</location>
        <topology evidence="2">Multi-pass membrane protein</topology>
    </subcellularLocation>
</comment>
<dbReference type="InterPro" id="IPR059000">
    <property type="entry name" value="ATPase_P-type_domA"/>
</dbReference>
<feature type="transmembrane region" description="Helical" evidence="18">
    <location>
        <begin position="233"/>
        <end position="251"/>
    </location>
</feature>
<dbReference type="GO" id="GO:0015444">
    <property type="term" value="F:P-type magnesium transporter activity"/>
    <property type="evidence" value="ECO:0007669"/>
    <property type="project" value="UniProtKB-EC"/>
</dbReference>
<dbReference type="InterPro" id="IPR008250">
    <property type="entry name" value="ATPase_P-typ_transduc_dom_A_sf"/>
</dbReference>
<sequence length="837" mass="93028">MQPSQSLTYKPKFGLTSEEAKARLLQYGENLVYKKKKLKPIIFFLKKFISPLLIMLIVAAVIAFFISQKPNALIVLGMVLVSGILDFANTYKSQKAEAELFAKVITTVAVYRDGKKVDLPIKDIVPGDMISIIPGNVIPADCEVLEADDFFVNQSALTGESFPVEKRPSSETASQTGNLAEQINRIFMGTNAVTGFATARVLKTGKNTEFGMIAERLRAAMPETEFEKGIKQFSMFIMKVTFVLVSFVFLANALSSKGILESFMFAIAIAIGLTPELLPVILSVSLSRGSMAMAKKEVVVKNLPSIQNLGTMDILCTDKTGTLTEDKIVLIKHTDGFGKESAKVLLNAYLSSYYHTGVQNPLDGAIKNFKALDISGYKKIDEIPFDFTRRRQSIVVEYKNKRVVITKGAPEDVLKVASFYEEADQKVLLRGDIEERIKKQFDSLSAEGFRVLAVATREVPVDSQSIYENDVEKGMIFQGFVCFLDPAKETSLQAILELEEKGVEVKILTGDNEILTQKICRDINLPIKGVLTGAQISNLTDEALKVKARGITIFARVSPVQKERIIRVLRKSGHVVGYLGDGINDAPALTAADVGISVNNAVDVAKDAASIILLRKSLEVLRDGVIEGRRTFQNTLKYMMMGLSSNFGNMFSMMAASAFLPFLPMMPAQVLLNNFIYDTSQVTLPGDKVDAELLDKPPHWNIKFIRKYMVVFGLVSSLFDFITFGTLFLVFKFTNSHFQTGWFIESLATQVLVIFVIRTRKTPFAKSMPSKALMFSAISGVVVAWLIPFTPLAKIFQFARLPWYALLTIIGIVAVYLVLVEITKRFFFRKYGREIRK</sequence>
<keyword evidence="7" id="KW-0997">Cell inner membrane</keyword>
<dbReference type="SFLD" id="SFLDF00027">
    <property type="entry name" value="p-type_atpase"/>
    <property type="match status" value="1"/>
</dbReference>
<evidence type="ECO:0000256" key="2">
    <source>
        <dbReference type="ARBA" id="ARBA00004429"/>
    </source>
</evidence>
<feature type="transmembrane region" description="Helical" evidence="18">
    <location>
        <begin position="44"/>
        <end position="66"/>
    </location>
</feature>
<keyword evidence="6" id="KW-1003">Cell membrane</keyword>
<feature type="transmembrane region" description="Helical" evidence="18">
    <location>
        <begin position="742"/>
        <end position="760"/>
    </location>
</feature>
<dbReference type="Gene3D" id="3.40.1110.10">
    <property type="entry name" value="Calcium-transporting ATPase, cytoplasmic domain N"/>
    <property type="match status" value="1"/>
</dbReference>
<name>A0A2H0YQS6_9BACT</name>
<dbReference type="InterPro" id="IPR018303">
    <property type="entry name" value="ATPase_P-typ_P_site"/>
</dbReference>
<evidence type="ECO:0000256" key="8">
    <source>
        <dbReference type="ARBA" id="ARBA00022553"/>
    </source>
</evidence>
<feature type="domain" description="Cation-transporting P-type ATPase N-terminal" evidence="19">
    <location>
        <begin position="1"/>
        <end position="68"/>
    </location>
</feature>
<organism evidence="20 21">
    <name type="scientific">Candidatus Kerfeldbacteria bacterium CG08_land_8_20_14_0_20_43_14</name>
    <dbReference type="NCBI Taxonomy" id="2014246"/>
    <lineage>
        <taxon>Bacteria</taxon>
        <taxon>Candidatus Kerfeldiibacteriota</taxon>
    </lineage>
</organism>
<comment type="similarity">
    <text evidence="3">Belongs to the cation transport ATPase (P-type) (TC 3.A.3) family. Type IIIB subfamily.</text>
</comment>
<keyword evidence="14 18" id="KW-1133">Transmembrane helix</keyword>
<dbReference type="NCBIfam" id="TIGR01494">
    <property type="entry name" value="ATPase_P-type"/>
    <property type="match status" value="2"/>
</dbReference>
<evidence type="ECO:0000256" key="16">
    <source>
        <dbReference type="ARBA" id="ARBA00029806"/>
    </source>
</evidence>
<dbReference type="SUPFAM" id="SSF81665">
    <property type="entry name" value="Calcium ATPase, transmembrane domain M"/>
    <property type="match status" value="1"/>
</dbReference>
<dbReference type="PROSITE" id="PS00154">
    <property type="entry name" value="ATPASE_E1_E2"/>
    <property type="match status" value="1"/>
</dbReference>
<dbReference type="Gene3D" id="1.20.1110.10">
    <property type="entry name" value="Calcium-transporting ATPase, transmembrane domain"/>
    <property type="match status" value="1"/>
</dbReference>
<dbReference type="InterPro" id="IPR044492">
    <property type="entry name" value="P_typ_ATPase_HD_dom"/>
</dbReference>
<dbReference type="SFLD" id="SFLDS00003">
    <property type="entry name" value="Haloacid_Dehalogenase"/>
    <property type="match status" value="1"/>
</dbReference>
<dbReference type="EMBL" id="PEXW01000028">
    <property type="protein sequence ID" value="PIS40810.1"/>
    <property type="molecule type" value="Genomic_DNA"/>
</dbReference>
<keyword evidence="10" id="KW-0547">Nucleotide-binding</keyword>
<dbReference type="Gene3D" id="3.40.50.1000">
    <property type="entry name" value="HAD superfamily/HAD-like"/>
    <property type="match status" value="1"/>
</dbReference>
<dbReference type="Pfam" id="PF00122">
    <property type="entry name" value="E1-E2_ATPase"/>
    <property type="match status" value="1"/>
</dbReference>
<dbReference type="GO" id="GO:0016887">
    <property type="term" value="F:ATP hydrolysis activity"/>
    <property type="evidence" value="ECO:0007669"/>
    <property type="project" value="InterPro"/>
</dbReference>
<reference evidence="21" key="1">
    <citation type="submission" date="2017-09" db="EMBL/GenBank/DDBJ databases">
        <title>Depth-based differentiation of microbial function through sediment-hosted aquifers and enrichment of novel symbionts in the deep terrestrial subsurface.</title>
        <authorList>
            <person name="Probst A.J."/>
            <person name="Ladd B."/>
            <person name="Jarett J.K."/>
            <person name="Geller-Mcgrath D.E."/>
            <person name="Sieber C.M.K."/>
            <person name="Emerson J.B."/>
            <person name="Anantharaman K."/>
            <person name="Thomas B.C."/>
            <person name="Malmstrom R."/>
            <person name="Stieglmeier M."/>
            <person name="Klingl A."/>
            <person name="Woyke T."/>
            <person name="Ryan C.M."/>
            <person name="Banfield J.F."/>
        </authorList>
    </citation>
    <scope>NUCLEOTIDE SEQUENCE [LARGE SCALE GENOMIC DNA]</scope>
</reference>
<evidence type="ECO:0000256" key="11">
    <source>
        <dbReference type="ARBA" id="ARBA00022840"/>
    </source>
</evidence>
<dbReference type="Pfam" id="PF00689">
    <property type="entry name" value="Cation_ATPase_C"/>
    <property type="match status" value="1"/>
</dbReference>
<dbReference type="GO" id="GO:0005524">
    <property type="term" value="F:ATP binding"/>
    <property type="evidence" value="ECO:0007669"/>
    <property type="project" value="UniProtKB-KW"/>
</dbReference>
<dbReference type="NCBIfam" id="TIGR01524">
    <property type="entry name" value="ATPase-IIIB_Mg"/>
    <property type="match status" value="1"/>
</dbReference>
<proteinExistence type="inferred from homology"/>
<keyword evidence="11" id="KW-0067">ATP-binding</keyword>
<evidence type="ECO:0000259" key="19">
    <source>
        <dbReference type="SMART" id="SM00831"/>
    </source>
</evidence>
<dbReference type="InterPro" id="IPR036412">
    <property type="entry name" value="HAD-like_sf"/>
</dbReference>
<evidence type="ECO:0000256" key="6">
    <source>
        <dbReference type="ARBA" id="ARBA00022475"/>
    </source>
</evidence>
<evidence type="ECO:0000256" key="13">
    <source>
        <dbReference type="ARBA" id="ARBA00022967"/>
    </source>
</evidence>
<dbReference type="InterPro" id="IPR004014">
    <property type="entry name" value="ATPase_P-typ_cation-transptr_N"/>
</dbReference>
<gene>
    <name evidence="20" type="primary">mgtA</name>
    <name evidence="20" type="ORF">COT26_01330</name>
</gene>
<evidence type="ECO:0000256" key="7">
    <source>
        <dbReference type="ARBA" id="ARBA00022519"/>
    </source>
</evidence>
<feature type="transmembrane region" description="Helical" evidence="18">
    <location>
        <begin position="72"/>
        <end position="91"/>
    </location>
</feature>
<dbReference type="SUPFAM" id="SSF56784">
    <property type="entry name" value="HAD-like"/>
    <property type="match status" value="1"/>
</dbReference>
<keyword evidence="9 18" id="KW-0812">Transmembrane</keyword>
<dbReference type="InterPro" id="IPR001757">
    <property type="entry name" value="P_typ_ATPase"/>
</dbReference>
<evidence type="ECO:0000256" key="18">
    <source>
        <dbReference type="SAM" id="Phobius"/>
    </source>
</evidence>
<dbReference type="InterPro" id="IPR006415">
    <property type="entry name" value="P-type_ATPase_IIIB"/>
</dbReference>
<comment type="catalytic activity">
    <reaction evidence="17">
        <text>Mg(2+)(out) + ATP + H2O = Mg(2+)(in) + ADP + phosphate + H(+)</text>
        <dbReference type="Rhea" id="RHEA:10260"/>
        <dbReference type="ChEBI" id="CHEBI:15377"/>
        <dbReference type="ChEBI" id="CHEBI:15378"/>
        <dbReference type="ChEBI" id="CHEBI:18420"/>
        <dbReference type="ChEBI" id="CHEBI:30616"/>
        <dbReference type="ChEBI" id="CHEBI:43474"/>
        <dbReference type="ChEBI" id="CHEBI:456216"/>
        <dbReference type="EC" id="7.2.2.14"/>
    </reaction>
</comment>
<evidence type="ECO:0000313" key="20">
    <source>
        <dbReference type="EMBL" id="PIS40810.1"/>
    </source>
</evidence>